<protein>
    <recommendedName>
        <fullName evidence="7">2-aminoethylphosphonate--pyruvate transaminase</fullName>
        <ecNumber evidence="7">2.6.1.37</ecNumber>
    </recommendedName>
    <alternativeName>
        <fullName evidence="7">2-aminoethylphosphonate aminotransferase</fullName>
    </alternativeName>
    <alternativeName>
        <fullName evidence="7">AEP transaminase</fullName>
        <shortName evidence="7">AEPT</shortName>
    </alternativeName>
</protein>
<keyword evidence="3 7" id="KW-0808">Transferase</keyword>
<dbReference type="InterPro" id="IPR024169">
    <property type="entry name" value="SP_NH2Trfase/AEP_transaminase"/>
</dbReference>
<dbReference type="EC" id="2.6.1.37" evidence="7"/>
<evidence type="ECO:0000259" key="10">
    <source>
        <dbReference type="Pfam" id="PF00266"/>
    </source>
</evidence>
<reference evidence="11 12" key="1">
    <citation type="journal article" date="2012" name="BMC Genomics">
        <title>Genomic basis of broad host range and environmental adaptability of Rhizobium tropici CIAT 899 and Rhizobium sp. PRF 81 which are used in inoculants for common bean (Phaseolus vulgaris L.).</title>
        <authorList>
            <person name="Ormeno-Orrillo E."/>
            <person name="Menna P."/>
            <person name="Almeida L.G."/>
            <person name="Ollero F.J."/>
            <person name="Nicolas M.F."/>
            <person name="Pains Rodrigues E."/>
            <person name="Shigueyoshi Nakatani A."/>
            <person name="Silva Batista J.S."/>
            <person name="Oliveira Chueire L.M."/>
            <person name="Souza R.C."/>
            <person name="Ribeiro Vasconcelos A.T."/>
            <person name="Megias M."/>
            <person name="Hungria M."/>
            <person name="Martinez-Romero E."/>
        </authorList>
    </citation>
    <scope>NUCLEOTIDE SEQUENCE [LARGE SCALE GENOMIC DNA]</scope>
    <source>
        <strain evidence="11 12">PRF 81</strain>
    </source>
</reference>
<evidence type="ECO:0000256" key="7">
    <source>
        <dbReference type="HAMAP-Rule" id="MF_01376"/>
    </source>
</evidence>
<dbReference type="InterPro" id="IPR015421">
    <property type="entry name" value="PyrdxlP-dep_Trfase_major"/>
</dbReference>
<dbReference type="STRING" id="363754.RHSP_69196"/>
<dbReference type="InterPro" id="IPR000192">
    <property type="entry name" value="Aminotrans_V_dom"/>
</dbReference>
<evidence type="ECO:0000256" key="1">
    <source>
        <dbReference type="ARBA" id="ARBA00001933"/>
    </source>
</evidence>
<evidence type="ECO:0000256" key="4">
    <source>
        <dbReference type="ARBA" id="ARBA00022898"/>
    </source>
</evidence>
<dbReference type="NCBIfam" id="NF010006">
    <property type="entry name" value="PRK13479.1"/>
    <property type="match status" value="1"/>
</dbReference>
<keyword evidence="2 7" id="KW-0032">Aminotransferase</keyword>
<feature type="binding site" evidence="8">
    <location>
        <position position="341"/>
    </location>
    <ligand>
        <name>substrate</name>
    </ligand>
</feature>
<dbReference type="Gene3D" id="3.40.640.10">
    <property type="entry name" value="Type I PLP-dependent aspartate aminotransferase-like (Major domain)"/>
    <property type="match status" value="1"/>
</dbReference>
<organism evidence="11 12">
    <name type="scientific">Rhizobium freirei PRF 81</name>
    <dbReference type="NCBI Taxonomy" id="363754"/>
    <lineage>
        <taxon>Bacteria</taxon>
        <taxon>Pseudomonadati</taxon>
        <taxon>Pseudomonadota</taxon>
        <taxon>Alphaproteobacteria</taxon>
        <taxon>Hyphomicrobiales</taxon>
        <taxon>Rhizobiaceae</taxon>
        <taxon>Rhizobium/Agrobacterium group</taxon>
        <taxon>Rhizobium</taxon>
    </lineage>
</organism>
<dbReference type="PANTHER" id="PTHR42778">
    <property type="entry name" value="2-AMINOETHYLPHOSPHONATE--PYRUVATE TRANSAMINASE"/>
    <property type="match status" value="1"/>
</dbReference>
<comment type="subunit">
    <text evidence="7">Homodimer.</text>
</comment>
<keyword evidence="12" id="KW-1185">Reference proteome</keyword>
<gene>
    <name evidence="7" type="primary">phnW</name>
    <name evidence="11" type="ORF">RHSP_69196</name>
</gene>
<dbReference type="InterPro" id="IPR015424">
    <property type="entry name" value="PyrdxlP-dep_Trfase"/>
</dbReference>
<dbReference type="InterPro" id="IPR012703">
    <property type="entry name" value="NH2EtPonate_pyrv_transaminase"/>
</dbReference>
<evidence type="ECO:0000256" key="5">
    <source>
        <dbReference type="ARBA" id="ARBA00023317"/>
    </source>
</evidence>
<evidence type="ECO:0000313" key="11">
    <source>
        <dbReference type="EMBL" id="ENN84652.1"/>
    </source>
</evidence>
<name>N6V0K4_9HYPH</name>
<dbReference type="EMBL" id="AQHN01000088">
    <property type="protein sequence ID" value="ENN84652.1"/>
    <property type="molecule type" value="Genomic_DNA"/>
</dbReference>
<keyword evidence="5 7" id="KW-0670">Pyruvate</keyword>
<comment type="similarity">
    <text evidence="7">Belongs to the class-V pyridoxal-phosphate-dependent aminotransferase family. PhnW subfamily.</text>
</comment>
<dbReference type="Gene3D" id="3.90.1150.10">
    <property type="entry name" value="Aspartate Aminotransferase, domain 1"/>
    <property type="match status" value="1"/>
</dbReference>
<dbReference type="PATRIC" id="fig|363754.4.peg.5797"/>
<comment type="cofactor">
    <cofactor evidence="1 7 9">
        <name>pyridoxal 5'-phosphate</name>
        <dbReference type="ChEBI" id="CHEBI:597326"/>
    </cofactor>
</comment>
<dbReference type="AlphaFoldDB" id="N6V0K4"/>
<dbReference type="NCBIfam" id="TIGR03301">
    <property type="entry name" value="PhnW-AepZ"/>
    <property type="match status" value="1"/>
</dbReference>
<keyword evidence="4 7" id="KW-0663">Pyridoxal phosphate</keyword>
<comment type="catalytic activity">
    <reaction evidence="6 7">
        <text>(2-aminoethyl)phosphonate + pyruvate = phosphonoacetaldehyde + L-alanine</text>
        <dbReference type="Rhea" id="RHEA:17021"/>
        <dbReference type="ChEBI" id="CHEBI:15361"/>
        <dbReference type="ChEBI" id="CHEBI:57418"/>
        <dbReference type="ChEBI" id="CHEBI:57972"/>
        <dbReference type="ChEBI" id="CHEBI:58383"/>
        <dbReference type="EC" id="2.6.1.37"/>
    </reaction>
</comment>
<dbReference type="SUPFAM" id="SSF53383">
    <property type="entry name" value="PLP-dependent transferases"/>
    <property type="match status" value="1"/>
</dbReference>
<dbReference type="OrthoDB" id="9766472at2"/>
<proteinExistence type="inferred from homology"/>
<sequence>MIPMRNILLTPGPATTSQRVKQAQIVSDICPREIEFGRLQETIGRRLVEVVHGEDTHSAVLFAGSGTCAVEACISSLVPTNGKILVLINGAYGLRILEMCRIHLRPEQVAVCETAYNQLPNPGDIAGLLAKDRAITHLVAVHHETTTGILNPIEDLADLTGRFGVKLIVDAMSSYAGIPIDLRETSLDFLISSSNKCIQAMPGISFVICRNELLTPPPGYRPRSLYLDLYAQYHGFRSSLQMRFTPPVQVLYALNAALDEFFEESQTARYMRYCRCWEVLVRGMNELGFRMAVPDLPQSKLLTTFLMPPHPNFSFDAMHDALLAEGFTIYPGKVGQIECFRLANIGQIGPEDIAAFLQMVRRYLAERSIDLQQKPAVNRT</sequence>
<comment type="caution">
    <text evidence="11">The sequence shown here is derived from an EMBL/GenBank/DDBJ whole genome shotgun (WGS) entry which is preliminary data.</text>
</comment>
<evidence type="ECO:0000313" key="12">
    <source>
        <dbReference type="Proteomes" id="UP000012429"/>
    </source>
</evidence>
<feature type="domain" description="Aminotransferase class V" evidence="10">
    <location>
        <begin position="46"/>
        <end position="269"/>
    </location>
</feature>
<evidence type="ECO:0000256" key="8">
    <source>
        <dbReference type="PIRSR" id="PIRSR000524-1"/>
    </source>
</evidence>
<dbReference type="GO" id="GO:0047304">
    <property type="term" value="F:2-aminoethylphosphonate-pyruvate transaminase activity"/>
    <property type="evidence" value="ECO:0007669"/>
    <property type="project" value="UniProtKB-UniRule"/>
</dbReference>
<dbReference type="Pfam" id="PF00266">
    <property type="entry name" value="Aminotran_5"/>
    <property type="match status" value="1"/>
</dbReference>
<evidence type="ECO:0000256" key="9">
    <source>
        <dbReference type="PIRSR" id="PIRSR000524-50"/>
    </source>
</evidence>
<dbReference type="PANTHER" id="PTHR42778:SF1">
    <property type="entry name" value="2-AMINOETHYLPHOSPHONATE--PYRUVATE TRANSAMINASE"/>
    <property type="match status" value="1"/>
</dbReference>
<feature type="modified residue" description="N6-(pyridoxal phosphate)lysine" evidence="7 9">
    <location>
        <position position="196"/>
    </location>
</feature>
<dbReference type="PIRSF" id="PIRSF000524">
    <property type="entry name" value="SPT"/>
    <property type="match status" value="1"/>
</dbReference>
<dbReference type="HAMAP" id="MF_01376">
    <property type="entry name" value="PhnW_aminotrans_5"/>
    <property type="match status" value="1"/>
</dbReference>
<dbReference type="InterPro" id="IPR015422">
    <property type="entry name" value="PyrdxlP-dep_Trfase_small"/>
</dbReference>
<comment type="function">
    <text evidence="7">Involved in phosphonate degradation.</text>
</comment>
<evidence type="ECO:0000256" key="2">
    <source>
        <dbReference type="ARBA" id="ARBA00022576"/>
    </source>
</evidence>
<evidence type="ECO:0000256" key="6">
    <source>
        <dbReference type="ARBA" id="ARBA00049460"/>
    </source>
</evidence>
<accession>N6V0K4</accession>
<dbReference type="GO" id="GO:0019700">
    <property type="term" value="P:organic phosphonate catabolic process"/>
    <property type="evidence" value="ECO:0007669"/>
    <property type="project" value="InterPro"/>
</dbReference>
<dbReference type="Proteomes" id="UP000012429">
    <property type="component" value="Unassembled WGS sequence"/>
</dbReference>
<evidence type="ECO:0000256" key="3">
    <source>
        <dbReference type="ARBA" id="ARBA00022679"/>
    </source>
</evidence>